<dbReference type="Proteomes" id="UP000030710">
    <property type="component" value="Unassembled WGS sequence"/>
</dbReference>
<protein>
    <submittedName>
        <fullName evidence="2">Uncharacterized protein</fullName>
    </submittedName>
</protein>
<accession>U1NHD8</accession>
<name>U1NHD8_9EURY</name>
<evidence type="ECO:0000256" key="1">
    <source>
        <dbReference type="SAM" id="MobiDB-lite"/>
    </source>
</evidence>
<dbReference type="EMBL" id="KE356561">
    <property type="protein sequence ID" value="ERG96590.1"/>
    <property type="molecule type" value="Genomic_DNA"/>
</dbReference>
<sequence length="33" mass="3457">MHVRADGVSRSITPSKHPSDAEVADSIIGGHKT</sequence>
<evidence type="ECO:0000313" key="3">
    <source>
        <dbReference type="Proteomes" id="UP000030710"/>
    </source>
</evidence>
<dbReference type="HOGENOM" id="CLU_3379911_0_0_2"/>
<evidence type="ECO:0000313" key="2">
    <source>
        <dbReference type="EMBL" id="ERG96590.1"/>
    </source>
</evidence>
<proteinExistence type="predicted"/>
<dbReference type="AlphaFoldDB" id="U1NHD8"/>
<reference evidence="2 3" key="1">
    <citation type="journal article" date="2013" name="PLoS ONE">
        <title>Assembly-driven community genomics of a hypersaline microbial ecosystem.</title>
        <authorList>
            <person name="Podell S."/>
            <person name="Ugalde J.A."/>
            <person name="Narasingarao P."/>
            <person name="Banfield J.F."/>
            <person name="Heidelberg K.B."/>
            <person name="Allen E.E."/>
        </authorList>
    </citation>
    <scope>NUCLEOTIDE SEQUENCE [LARGE SCALE GENOMIC DNA]</scope>
    <source>
        <strain evidence="3">J07HQW2</strain>
    </source>
</reference>
<feature type="region of interest" description="Disordered" evidence="1">
    <location>
        <begin position="1"/>
        <end position="33"/>
    </location>
</feature>
<gene>
    <name evidence="2" type="ORF">J07HQW2_03070</name>
</gene>
<organism evidence="2 3">
    <name type="scientific">Haloquadratum walsbyi J07HQW2</name>
    <dbReference type="NCBI Taxonomy" id="1238425"/>
    <lineage>
        <taxon>Archaea</taxon>
        <taxon>Methanobacteriati</taxon>
        <taxon>Methanobacteriota</taxon>
        <taxon>Stenosarchaea group</taxon>
        <taxon>Halobacteria</taxon>
        <taxon>Halobacteriales</taxon>
        <taxon>Haloferacaceae</taxon>
        <taxon>Haloquadratum</taxon>
    </lineage>
</organism>